<protein>
    <submittedName>
        <fullName evidence="2">Ribosomal protein S18 acetylase RimI-like enzyme</fullName>
    </submittedName>
</protein>
<comment type="caution">
    <text evidence="2">The sequence shown here is derived from an EMBL/GenBank/DDBJ whole genome shotgun (WGS) entry which is preliminary data.</text>
</comment>
<dbReference type="SUPFAM" id="SSF55729">
    <property type="entry name" value="Acyl-CoA N-acyltransferases (Nat)"/>
    <property type="match status" value="1"/>
</dbReference>
<dbReference type="PANTHER" id="PTHR43233:SF1">
    <property type="entry name" value="FAMILY N-ACETYLTRANSFERASE, PUTATIVE (AFU_ORTHOLOGUE AFUA_6G03350)-RELATED"/>
    <property type="match status" value="1"/>
</dbReference>
<name>A0ABT9Y1S7_9BACI</name>
<organism evidence="2 3">
    <name type="scientific">Neobacillus ginsengisoli</name>
    <dbReference type="NCBI Taxonomy" id="904295"/>
    <lineage>
        <taxon>Bacteria</taxon>
        <taxon>Bacillati</taxon>
        <taxon>Bacillota</taxon>
        <taxon>Bacilli</taxon>
        <taxon>Bacillales</taxon>
        <taxon>Bacillaceae</taxon>
        <taxon>Neobacillus</taxon>
    </lineage>
</organism>
<dbReference type="PANTHER" id="PTHR43233">
    <property type="entry name" value="FAMILY N-ACETYLTRANSFERASE, PUTATIVE (AFU_ORTHOLOGUE AFUA_6G03350)-RELATED"/>
    <property type="match status" value="1"/>
</dbReference>
<proteinExistence type="predicted"/>
<dbReference type="RefSeq" id="WP_307412796.1">
    <property type="nucleotide sequence ID" value="NZ_JAUSTW010000009.1"/>
</dbReference>
<dbReference type="InterPro" id="IPR016181">
    <property type="entry name" value="Acyl_CoA_acyltransferase"/>
</dbReference>
<dbReference type="Pfam" id="PF13673">
    <property type="entry name" value="Acetyltransf_10"/>
    <property type="match status" value="1"/>
</dbReference>
<dbReference type="InterPro" id="IPR053144">
    <property type="entry name" value="Acetyltransferase_Butenolide"/>
</dbReference>
<dbReference type="PROSITE" id="PS51186">
    <property type="entry name" value="GNAT"/>
    <property type="match status" value="1"/>
</dbReference>
<feature type="domain" description="N-acetyltransferase" evidence="1">
    <location>
        <begin position="3"/>
        <end position="132"/>
    </location>
</feature>
<evidence type="ECO:0000313" key="2">
    <source>
        <dbReference type="EMBL" id="MDQ0201480.1"/>
    </source>
</evidence>
<dbReference type="Proteomes" id="UP001224122">
    <property type="component" value="Unassembled WGS sequence"/>
</dbReference>
<dbReference type="CDD" id="cd04301">
    <property type="entry name" value="NAT_SF"/>
    <property type="match status" value="1"/>
</dbReference>
<reference evidence="2 3" key="1">
    <citation type="submission" date="2023-07" db="EMBL/GenBank/DDBJ databases">
        <title>Genomic Encyclopedia of Type Strains, Phase IV (KMG-IV): sequencing the most valuable type-strain genomes for metagenomic binning, comparative biology and taxonomic classification.</title>
        <authorList>
            <person name="Goeker M."/>
        </authorList>
    </citation>
    <scope>NUCLEOTIDE SEQUENCE [LARGE SCALE GENOMIC DNA]</scope>
    <source>
        <strain evidence="2 3">DSM 27594</strain>
    </source>
</reference>
<keyword evidence="3" id="KW-1185">Reference proteome</keyword>
<dbReference type="Gene3D" id="3.40.630.30">
    <property type="match status" value="1"/>
</dbReference>
<dbReference type="EMBL" id="JAUSTW010000009">
    <property type="protein sequence ID" value="MDQ0201480.1"/>
    <property type="molecule type" value="Genomic_DNA"/>
</dbReference>
<evidence type="ECO:0000313" key="3">
    <source>
        <dbReference type="Proteomes" id="UP001224122"/>
    </source>
</evidence>
<gene>
    <name evidence="2" type="ORF">J2S10_004686</name>
</gene>
<accession>A0ABT9Y1S7</accession>
<evidence type="ECO:0000259" key="1">
    <source>
        <dbReference type="PROSITE" id="PS51186"/>
    </source>
</evidence>
<sequence>MEIIYEFVQKIDASEVADVFKKSGITRPVDDLDRIQRMVDNADIIVTARNNGQLVGITRAITDYSYCCYLSDLAVDAEYQRIGIGKELVRIVQEKLGEEVTLLLVAAPNAIEYYPRIGFEKLDKAFSIRRKR</sequence>
<dbReference type="InterPro" id="IPR000182">
    <property type="entry name" value="GNAT_dom"/>
</dbReference>